<dbReference type="NCBIfam" id="NF003013">
    <property type="entry name" value="PRK03846.1"/>
    <property type="match status" value="1"/>
</dbReference>
<feature type="binding site" evidence="10">
    <location>
        <begin position="12"/>
        <end position="19"/>
    </location>
    <ligand>
        <name>ATP</name>
        <dbReference type="ChEBI" id="CHEBI:30616"/>
    </ligand>
</feature>
<gene>
    <name evidence="10" type="primary">cysC</name>
    <name evidence="13" type="ORF">ACX27_13380</name>
</gene>
<dbReference type="PATRIC" id="fig|224013.5.peg.3239"/>
<evidence type="ECO:0000256" key="9">
    <source>
        <dbReference type="ARBA" id="ARBA00022840"/>
    </source>
</evidence>
<evidence type="ECO:0000313" key="14">
    <source>
        <dbReference type="Proteomes" id="UP000062645"/>
    </source>
</evidence>
<reference evidence="13 14" key="2">
    <citation type="journal article" date="2016" name="Genome Announc.">
        <title>Draft Genome Sequence of the N2-Fixing Cyanobacterium Nostoc piscinale CENA21, Isolated from the Brazilian Amazon Floodplain.</title>
        <authorList>
            <person name="Leao T."/>
            <person name="Guimaraes P.I."/>
            <person name="de Melo A.G."/>
            <person name="Ramos R.T."/>
            <person name="Leao P.N."/>
            <person name="Silva A."/>
            <person name="Fiore M.F."/>
            <person name="Schneider M.P."/>
        </authorList>
    </citation>
    <scope>NUCLEOTIDE SEQUENCE [LARGE SCALE GENOMIC DNA]</scope>
    <source>
        <strain evidence="13 14">CENA21</strain>
    </source>
</reference>
<dbReference type="GO" id="GO:0005524">
    <property type="term" value="F:ATP binding"/>
    <property type="evidence" value="ECO:0007669"/>
    <property type="project" value="UniProtKB-UniRule"/>
</dbReference>
<reference evidence="14" key="1">
    <citation type="submission" date="2015-07" db="EMBL/GenBank/DDBJ databases">
        <title>Genome Of Nitrogen-Fixing Cyanobacterium Nostoc piscinale CENA21 From Solimoes/Amazon River Floodplain Sediments And Comparative Genomics To Uncover Biosynthetic Natural Products Potential.</title>
        <authorList>
            <person name="Leao T.F."/>
            <person name="Leao P.N."/>
            <person name="Guimaraes P.I."/>
            <person name="de Melo A.G.C."/>
            <person name="Ramos R.T.J."/>
            <person name="Silva A."/>
            <person name="Fiore M.F."/>
            <person name="Schneider M.P.C."/>
        </authorList>
    </citation>
    <scope>NUCLEOTIDE SEQUENCE [LARGE SCALE GENOMIC DNA]</scope>
    <source>
        <strain evidence="14">CENA21</strain>
    </source>
</reference>
<dbReference type="InterPro" id="IPR002891">
    <property type="entry name" value="APS"/>
</dbReference>
<dbReference type="GO" id="GO:0004020">
    <property type="term" value="F:adenylylsulfate kinase activity"/>
    <property type="evidence" value="ECO:0007669"/>
    <property type="project" value="UniProtKB-UniRule"/>
</dbReference>
<comment type="function">
    <text evidence="2 10 11">Catalyzes the synthesis of activated sulfate.</text>
</comment>
<dbReference type="GO" id="GO:0005737">
    <property type="term" value="C:cytoplasm"/>
    <property type="evidence" value="ECO:0007669"/>
    <property type="project" value="TreeGrafter"/>
</dbReference>
<evidence type="ECO:0000256" key="2">
    <source>
        <dbReference type="ARBA" id="ARBA00002632"/>
    </source>
</evidence>
<evidence type="ECO:0000256" key="1">
    <source>
        <dbReference type="ARBA" id="ARBA00001823"/>
    </source>
</evidence>
<evidence type="ECO:0000259" key="12">
    <source>
        <dbReference type="Pfam" id="PF01583"/>
    </source>
</evidence>
<organism evidence="13 14">
    <name type="scientific">Nostoc piscinale CENA21</name>
    <dbReference type="NCBI Taxonomy" id="224013"/>
    <lineage>
        <taxon>Bacteria</taxon>
        <taxon>Bacillati</taxon>
        <taxon>Cyanobacteriota</taxon>
        <taxon>Cyanophyceae</taxon>
        <taxon>Nostocales</taxon>
        <taxon>Nostocaceae</taxon>
        <taxon>Nostoc</taxon>
    </lineage>
</organism>
<dbReference type="Pfam" id="PF01583">
    <property type="entry name" value="APS_kinase"/>
    <property type="match status" value="1"/>
</dbReference>
<dbReference type="KEGG" id="npz:ACX27_13380"/>
<proteinExistence type="inferred from homology"/>
<dbReference type="NCBIfam" id="NF002059">
    <property type="entry name" value="PRK00889.1"/>
    <property type="match status" value="1"/>
</dbReference>
<evidence type="ECO:0000256" key="10">
    <source>
        <dbReference type="HAMAP-Rule" id="MF_00065"/>
    </source>
</evidence>
<feature type="domain" description="APS kinase" evidence="12">
    <location>
        <begin position="5"/>
        <end position="151"/>
    </location>
</feature>
<dbReference type="PANTHER" id="PTHR42700:SF1">
    <property type="entry name" value="SULFATE ADENYLYLTRANSFERASE"/>
    <property type="match status" value="1"/>
</dbReference>
<dbReference type="GO" id="GO:0010134">
    <property type="term" value="P:sulfate assimilation via adenylyl sulfate reduction"/>
    <property type="evidence" value="ECO:0007669"/>
    <property type="project" value="TreeGrafter"/>
</dbReference>
<keyword evidence="14" id="KW-1185">Reference proteome</keyword>
<dbReference type="STRING" id="224013.ACX27_13380"/>
<dbReference type="Gene3D" id="3.40.50.300">
    <property type="entry name" value="P-loop containing nucleotide triphosphate hydrolases"/>
    <property type="match status" value="1"/>
</dbReference>
<evidence type="ECO:0000256" key="7">
    <source>
        <dbReference type="ARBA" id="ARBA00022741"/>
    </source>
</evidence>
<evidence type="ECO:0000256" key="4">
    <source>
        <dbReference type="ARBA" id="ARBA00012121"/>
    </source>
</evidence>
<evidence type="ECO:0000256" key="8">
    <source>
        <dbReference type="ARBA" id="ARBA00022777"/>
    </source>
</evidence>
<keyword evidence="9 10" id="KW-0067">ATP-binding</keyword>
<evidence type="ECO:0000256" key="3">
    <source>
        <dbReference type="ARBA" id="ARBA00004806"/>
    </source>
</evidence>
<dbReference type="HAMAP" id="MF_00065">
    <property type="entry name" value="Adenylyl_sulf_kinase"/>
    <property type="match status" value="1"/>
</dbReference>
<comment type="similarity">
    <text evidence="10 11">Belongs to the APS kinase family.</text>
</comment>
<protein>
    <recommendedName>
        <fullName evidence="4 10">Adenylyl-sulfate kinase</fullName>
        <ecNumber evidence="4 10">2.7.1.25</ecNumber>
    </recommendedName>
    <alternativeName>
        <fullName evidence="10">APS kinase</fullName>
    </alternativeName>
    <alternativeName>
        <fullName evidence="10">ATP adenosine-5'-phosphosulfate 3'-phosphotransferase</fullName>
    </alternativeName>
    <alternativeName>
        <fullName evidence="10">Adenosine-5'-phosphosulfate kinase</fullName>
    </alternativeName>
</protein>
<dbReference type="InterPro" id="IPR050512">
    <property type="entry name" value="Sulf_AdTrans/APS_kinase"/>
</dbReference>
<keyword evidence="7 10" id="KW-0547">Nucleotide-binding</keyword>
<dbReference type="FunFam" id="3.40.50.300:FF:000802">
    <property type="entry name" value="Sulfate adenylyltransferase"/>
    <property type="match status" value="1"/>
</dbReference>
<comment type="pathway">
    <text evidence="3 10 11">Sulfur metabolism; hydrogen sulfide biosynthesis; sulfite from sulfate: step 2/3.</text>
</comment>
<dbReference type="EC" id="2.7.1.25" evidence="4 10"/>
<dbReference type="NCBIfam" id="TIGR00455">
    <property type="entry name" value="apsK"/>
    <property type="match status" value="1"/>
</dbReference>
<dbReference type="SUPFAM" id="SSF52540">
    <property type="entry name" value="P-loop containing nucleoside triphosphate hydrolases"/>
    <property type="match status" value="1"/>
</dbReference>
<dbReference type="Proteomes" id="UP000062645">
    <property type="component" value="Chromosome"/>
</dbReference>
<dbReference type="PANTHER" id="PTHR42700">
    <property type="entry name" value="SULFATE ADENYLYLTRANSFERASE"/>
    <property type="match status" value="1"/>
</dbReference>
<accession>A0A0M4T2E3</accession>
<evidence type="ECO:0000256" key="6">
    <source>
        <dbReference type="ARBA" id="ARBA00022679"/>
    </source>
</evidence>
<dbReference type="CDD" id="cd02027">
    <property type="entry name" value="APSK"/>
    <property type="match status" value="1"/>
</dbReference>
<keyword evidence="5 10" id="KW-0597">Phosphoprotein</keyword>
<evidence type="ECO:0000256" key="5">
    <source>
        <dbReference type="ARBA" id="ARBA00022553"/>
    </source>
</evidence>
<name>A0A0M4T2E3_9NOSO</name>
<dbReference type="UniPathway" id="UPA00140">
    <property type="reaction ID" value="UER00205"/>
</dbReference>
<keyword evidence="6 10" id="KW-0808">Transferase</keyword>
<dbReference type="InterPro" id="IPR059117">
    <property type="entry name" value="APS_kinase_dom"/>
</dbReference>
<dbReference type="InterPro" id="IPR027417">
    <property type="entry name" value="P-loop_NTPase"/>
</dbReference>
<dbReference type="OrthoDB" id="9804504at2"/>
<dbReference type="GO" id="GO:0019379">
    <property type="term" value="P:sulfate assimilation, phosphoadenylyl sulfate reduction by phosphoadenylyl-sulfate reductase (thioredoxin)"/>
    <property type="evidence" value="ECO:0007669"/>
    <property type="project" value="TreeGrafter"/>
</dbReference>
<comment type="catalytic activity">
    <reaction evidence="1 10 11">
        <text>adenosine 5'-phosphosulfate + ATP = 3'-phosphoadenylyl sulfate + ADP + H(+)</text>
        <dbReference type="Rhea" id="RHEA:24152"/>
        <dbReference type="ChEBI" id="CHEBI:15378"/>
        <dbReference type="ChEBI" id="CHEBI:30616"/>
        <dbReference type="ChEBI" id="CHEBI:58243"/>
        <dbReference type="ChEBI" id="CHEBI:58339"/>
        <dbReference type="ChEBI" id="CHEBI:456216"/>
        <dbReference type="EC" id="2.7.1.25"/>
    </reaction>
</comment>
<sequence>MKNLGFTLWFTGLSGAGKTTISQGVALELKARGSRVEILDGDVVRTHLSQGLGFSKQDRDTNVCRIGFVASLLSRNQVVAIVAAISPFRDSRAQVRQMNDNFIEVYVKASLEACEQRDVKGLYALARAGKIPEFTGIDSPYEEPLNPEIVCNTQQENITESINKVIKYLETREYIRATSVSSEKPSLTA</sequence>
<evidence type="ECO:0000256" key="11">
    <source>
        <dbReference type="RuleBase" id="RU004347"/>
    </source>
</evidence>
<dbReference type="EMBL" id="CP012036">
    <property type="protein sequence ID" value="ALF53608.1"/>
    <property type="molecule type" value="Genomic_DNA"/>
</dbReference>
<dbReference type="GO" id="GO:0004781">
    <property type="term" value="F:sulfate adenylyltransferase (ATP) activity"/>
    <property type="evidence" value="ECO:0007669"/>
    <property type="project" value="TreeGrafter"/>
</dbReference>
<feature type="active site" description="Phosphoserine intermediate" evidence="10">
    <location>
        <position position="86"/>
    </location>
</feature>
<evidence type="ECO:0000313" key="13">
    <source>
        <dbReference type="EMBL" id="ALF53608.1"/>
    </source>
</evidence>
<dbReference type="AlphaFoldDB" id="A0A0M4T2E3"/>
<dbReference type="GO" id="GO:0070814">
    <property type="term" value="P:hydrogen sulfide biosynthetic process"/>
    <property type="evidence" value="ECO:0007669"/>
    <property type="project" value="UniProtKB-UniRule"/>
</dbReference>
<keyword evidence="8 10" id="KW-0418">Kinase</keyword>
<dbReference type="RefSeq" id="WP_062293167.1">
    <property type="nucleotide sequence ID" value="NZ_CP012036.1"/>
</dbReference>